<protein>
    <recommendedName>
        <fullName evidence="3">N-acetyltransferase domain-containing protein</fullName>
    </recommendedName>
</protein>
<dbReference type="PROSITE" id="PS51186">
    <property type="entry name" value="GNAT"/>
    <property type="match status" value="1"/>
</dbReference>
<evidence type="ECO:0000313" key="4">
    <source>
        <dbReference type="EMBL" id="GAI93553.1"/>
    </source>
</evidence>
<feature type="non-terminal residue" evidence="4">
    <location>
        <position position="1"/>
    </location>
</feature>
<dbReference type="GO" id="GO:0008080">
    <property type="term" value="F:N-acetyltransferase activity"/>
    <property type="evidence" value="ECO:0007669"/>
    <property type="project" value="InterPro"/>
</dbReference>
<name>X1SKT4_9ZZZZ</name>
<keyword evidence="1" id="KW-0808">Transferase</keyword>
<feature type="domain" description="N-acetyltransferase" evidence="3">
    <location>
        <begin position="1"/>
        <end position="134"/>
    </location>
</feature>
<dbReference type="Gene3D" id="3.40.630.30">
    <property type="match status" value="1"/>
</dbReference>
<dbReference type="InterPro" id="IPR045039">
    <property type="entry name" value="NSI-like"/>
</dbReference>
<dbReference type="EMBL" id="BARW01023253">
    <property type="protein sequence ID" value="GAI93553.1"/>
    <property type="molecule type" value="Genomic_DNA"/>
</dbReference>
<reference evidence="4" key="1">
    <citation type="journal article" date="2014" name="Front. Microbiol.">
        <title>High frequency of phylogenetically diverse reductive dehalogenase-homologous genes in deep subseafloor sedimentary metagenomes.</title>
        <authorList>
            <person name="Kawai M."/>
            <person name="Futagami T."/>
            <person name="Toyoda A."/>
            <person name="Takaki Y."/>
            <person name="Nishi S."/>
            <person name="Hori S."/>
            <person name="Arai W."/>
            <person name="Tsubouchi T."/>
            <person name="Morono Y."/>
            <person name="Uchiyama I."/>
            <person name="Ito T."/>
            <person name="Fujiyama A."/>
            <person name="Inagaki F."/>
            <person name="Takami H."/>
        </authorList>
    </citation>
    <scope>NUCLEOTIDE SEQUENCE</scope>
    <source>
        <strain evidence="4">Expedition CK06-06</strain>
    </source>
</reference>
<dbReference type="CDD" id="cd04301">
    <property type="entry name" value="NAT_SF"/>
    <property type="match status" value="1"/>
</dbReference>
<dbReference type="GO" id="GO:0005737">
    <property type="term" value="C:cytoplasm"/>
    <property type="evidence" value="ECO:0007669"/>
    <property type="project" value="TreeGrafter"/>
</dbReference>
<dbReference type="AlphaFoldDB" id="X1SKT4"/>
<evidence type="ECO:0000259" key="3">
    <source>
        <dbReference type="PROSITE" id="PS51186"/>
    </source>
</evidence>
<dbReference type="PANTHER" id="PTHR43626">
    <property type="entry name" value="ACYL-COA N-ACYLTRANSFERASE"/>
    <property type="match status" value="1"/>
</dbReference>
<proteinExistence type="predicted"/>
<dbReference type="PANTHER" id="PTHR43626:SF4">
    <property type="entry name" value="GCN5-RELATED N-ACETYLTRANSFERASE 2, CHLOROPLASTIC"/>
    <property type="match status" value="1"/>
</dbReference>
<dbReference type="NCBIfam" id="NF005840">
    <property type="entry name" value="PRK07757.1"/>
    <property type="match status" value="1"/>
</dbReference>
<dbReference type="Pfam" id="PF13508">
    <property type="entry name" value="Acetyltransf_7"/>
    <property type="match status" value="1"/>
</dbReference>
<organism evidence="4">
    <name type="scientific">marine sediment metagenome</name>
    <dbReference type="NCBI Taxonomy" id="412755"/>
    <lineage>
        <taxon>unclassified sequences</taxon>
        <taxon>metagenomes</taxon>
        <taxon>ecological metagenomes</taxon>
    </lineage>
</organism>
<keyword evidence="2" id="KW-0012">Acyltransferase</keyword>
<evidence type="ECO:0000256" key="1">
    <source>
        <dbReference type="ARBA" id="ARBA00022679"/>
    </source>
</evidence>
<sequence length="143" mass="15784">SDVKAIHALISSYAERDRMLFRSMADIYENLQAFTVAEADGDVVGCCALEIIWSDLAEIKSLAVDEANTEKGVGRMLVTAALEQAGLLGVPRVFALTLEPEFFEKLGFEIVEKEKLPMKVWSDCAKCPKQQNCDEIAVIKKVS</sequence>
<comment type="caution">
    <text evidence="4">The sequence shown here is derived from an EMBL/GenBank/DDBJ whole genome shotgun (WGS) entry which is preliminary data.</text>
</comment>
<gene>
    <name evidence="4" type="ORF">S12H4_38603</name>
</gene>
<accession>X1SKT4</accession>
<dbReference type="InterPro" id="IPR016181">
    <property type="entry name" value="Acyl_CoA_acyltransferase"/>
</dbReference>
<dbReference type="SUPFAM" id="SSF55729">
    <property type="entry name" value="Acyl-CoA N-acyltransferases (Nat)"/>
    <property type="match status" value="1"/>
</dbReference>
<dbReference type="InterPro" id="IPR000182">
    <property type="entry name" value="GNAT_dom"/>
</dbReference>
<evidence type="ECO:0000256" key="2">
    <source>
        <dbReference type="ARBA" id="ARBA00023315"/>
    </source>
</evidence>